<dbReference type="EMBL" id="CP013420">
    <property type="protein sequence ID" value="AOJ76090.1"/>
    <property type="molecule type" value="Genomic_DNA"/>
</dbReference>
<organism evidence="1 2">
    <name type="scientific">Burkholderia ubonensis</name>
    <dbReference type="NCBI Taxonomy" id="101571"/>
    <lineage>
        <taxon>Bacteria</taxon>
        <taxon>Pseudomonadati</taxon>
        <taxon>Pseudomonadota</taxon>
        <taxon>Betaproteobacteria</taxon>
        <taxon>Burkholderiales</taxon>
        <taxon>Burkholderiaceae</taxon>
        <taxon>Burkholderia</taxon>
        <taxon>Burkholderia cepacia complex</taxon>
    </lineage>
</organism>
<accession>A0A1B4LFY1</accession>
<name>A0A1B4LFY1_9BURK</name>
<dbReference type="AlphaFoldDB" id="A0A1B4LFY1"/>
<sequence length="63" mass="6961">MKLSTSLKVAAGHARVPGSPVRIAAARSPGAQRHAFKYLTRTKIRQTGMRAPRPTRRAFLVYT</sequence>
<dbReference type="Proteomes" id="UP000243680">
    <property type="component" value="Chromosome 1"/>
</dbReference>
<gene>
    <name evidence="1" type="ORF">WJ35_14170</name>
</gene>
<evidence type="ECO:0000313" key="2">
    <source>
        <dbReference type="Proteomes" id="UP000243680"/>
    </source>
</evidence>
<evidence type="ECO:0000313" key="1">
    <source>
        <dbReference type="EMBL" id="AOJ76090.1"/>
    </source>
</evidence>
<proteinExistence type="predicted"/>
<reference evidence="1 2" key="1">
    <citation type="submission" date="2015-12" db="EMBL/GenBank/DDBJ databases">
        <title>Diversity of Burkholderia near neighbor genomes.</title>
        <authorList>
            <person name="Sahl J."/>
            <person name="Wagner D."/>
            <person name="Keim P."/>
        </authorList>
    </citation>
    <scope>NUCLEOTIDE SEQUENCE [LARGE SCALE GENOMIC DNA]</scope>
    <source>
        <strain evidence="1 2">MSMB0783</strain>
    </source>
</reference>
<protein>
    <submittedName>
        <fullName evidence="1">Uncharacterized protein</fullName>
    </submittedName>
</protein>